<dbReference type="KEGG" id="sdyn:Mal52_56390"/>
<evidence type="ECO:0000313" key="2">
    <source>
        <dbReference type="EMBL" id="QDU47111.1"/>
    </source>
</evidence>
<evidence type="ECO:0000256" key="1">
    <source>
        <dbReference type="SAM" id="MobiDB-lite"/>
    </source>
</evidence>
<feature type="compositionally biased region" description="Polar residues" evidence="1">
    <location>
        <begin position="204"/>
        <end position="229"/>
    </location>
</feature>
<sequence length="229" mass="25630">MELILALGCLLSELGHEHLVAFAQDRALTLHADSLEVDQKGHVWVSLTLAYNKQDAGEFLSPYCPDNVVIDKWNLPWSGPRQSSIEVSGIPDRYRVQTVYFLSVSYGYDLLGRDNTVTLNDGGKVSGKIWISNRFNDEFRALKEIPELNLFISAKTTYEKTSKSNVPEWVQDHFGAYHLAGGFEPKPTARTVTFKRVAVPSKPAEQSNPQDKQKTTKIPQTRSPLATGH</sequence>
<proteinExistence type="predicted"/>
<gene>
    <name evidence="2" type="ORF">Mal52_56390</name>
</gene>
<name>A0A517ZXB0_9PLAN</name>
<dbReference type="AlphaFoldDB" id="A0A517ZXB0"/>
<dbReference type="Proteomes" id="UP000319383">
    <property type="component" value="Chromosome"/>
</dbReference>
<dbReference type="RefSeq" id="WP_145379782.1">
    <property type="nucleotide sequence ID" value="NZ_CP036276.1"/>
</dbReference>
<protein>
    <submittedName>
        <fullName evidence="2">Uncharacterized protein</fullName>
    </submittedName>
</protein>
<keyword evidence="3" id="KW-1185">Reference proteome</keyword>
<dbReference type="EMBL" id="CP036276">
    <property type="protein sequence ID" value="QDU47111.1"/>
    <property type="molecule type" value="Genomic_DNA"/>
</dbReference>
<accession>A0A517ZXB0</accession>
<evidence type="ECO:0000313" key="3">
    <source>
        <dbReference type="Proteomes" id="UP000319383"/>
    </source>
</evidence>
<organism evidence="2 3">
    <name type="scientific">Symmachiella dynata</name>
    <dbReference type="NCBI Taxonomy" id="2527995"/>
    <lineage>
        <taxon>Bacteria</taxon>
        <taxon>Pseudomonadati</taxon>
        <taxon>Planctomycetota</taxon>
        <taxon>Planctomycetia</taxon>
        <taxon>Planctomycetales</taxon>
        <taxon>Planctomycetaceae</taxon>
        <taxon>Symmachiella</taxon>
    </lineage>
</organism>
<reference evidence="2 3" key="1">
    <citation type="submission" date="2019-02" db="EMBL/GenBank/DDBJ databases">
        <title>Deep-cultivation of Planctomycetes and their phenomic and genomic characterization uncovers novel biology.</title>
        <authorList>
            <person name="Wiegand S."/>
            <person name="Jogler M."/>
            <person name="Boedeker C."/>
            <person name="Pinto D."/>
            <person name="Vollmers J."/>
            <person name="Rivas-Marin E."/>
            <person name="Kohn T."/>
            <person name="Peeters S.H."/>
            <person name="Heuer A."/>
            <person name="Rast P."/>
            <person name="Oberbeckmann S."/>
            <person name="Bunk B."/>
            <person name="Jeske O."/>
            <person name="Meyerdierks A."/>
            <person name="Storesund J.E."/>
            <person name="Kallscheuer N."/>
            <person name="Luecker S."/>
            <person name="Lage O.M."/>
            <person name="Pohl T."/>
            <person name="Merkel B.J."/>
            <person name="Hornburger P."/>
            <person name="Mueller R.-W."/>
            <person name="Bruemmer F."/>
            <person name="Labrenz M."/>
            <person name="Spormann A.M."/>
            <person name="Op den Camp H."/>
            <person name="Overmann J."/>
            <person name="Amann R."/>
            <person name="Jetten M.S.M."/>
            <person name="Mascher T."/>
            <person name="Medema M.H."/>
            <person name="Devos D.P."/>
            <person name="Kaster A.-K."/>
            <person name="Ovreas L."/>
            <person name="Rohde M."/>
            <person name="Galperin M.Y."/>
            <person name="Jogler C."/>
        </authorList>
    </citation>
    <scope>NUCLEOTIDE SEQUENCE [LARGE SCALE GENOMIC DNA]</scope>
    <source>
        <strain evidence="2 3">Mal52</strain>
    </source>
</reference>
<feature type="region of interest" description="Disordered" evidence="1">
    <location>
        <begin position="199"/>
        <end position="229"/>
    </location>
</feature>